<reference evidence="3" key="1">
    <citation type="journal article" date="2019" name="Int. J. Syst. Evol. Microbiol.">
        <title>The Global Catalogue of Microorganisms (GCM) 10K type strain sequencing project: providing services to taxonomists for standard genome sequencing and annotation.</title>
        <authorList>
            <consortium name="The Broad Institute Genomics Platform"/>
            <consortium name="The Broad Institute Genome Sequencing Center for Infectious Disease"/>
            <person name="Wu L."/>
            <person name="Ma J."/>
        </authorList>
    </citation>
    <scope>NUCLEOTIDE SEQUENCE [LARGE SCALE GENOMIC DNA]</scope>
    <source>
        <strain evidence="3">CCUG 55585</strain>
    </source>
</reference>
<gene>
    <name evidence="2" type="ORF">ACFQ0E_15395</name>
</gene>
<evidence type="ECO:0000313" key="2">
    <source>
        <dbReference type="EMBL" id="MFD0726982.1"/>
    </source>
</evidence>
<dbReference type="InterPro" id="IPR007684">
    <property type="entry name" value="Znf_Ogr/Delta"/>
</dbReference>
<evidence type="ECO:0000313" key="3">
    <source>
        <dbReference type="Proteomes" id="UP001597110"/>
    </source>
</evidence>
<comment type="caution">
    <text evidence="2">The sequence shown here is derived from an EMBL/GenBank/DDBJ whole genome shotgun (WGS) entry which is preliminary data.</text>
</comment>
<dbReference type="EMBL" id="JBHTIF010000003">
    <property type="protein sequence ID" value="MFD0726982.1"/>
    <property type="molecule type" value="Genomic_DNA"/>
</dbReference>
<dbReference type="Pfam" id="PF04606">
    <property type="entry name" value="Ogr_Delta"/>
    <property type="match status" value="1"/>
</dbReference>
<accession>A0ABW2YF31</accession>
<proteinExistence type="predicted"/>
<dbReference type="RefSeq" id="WP_386825299.1">
    <property type="nucleotide sequence ID" value="NZ_JBHTIF010000003.1"/>
</dbReference>
<feature type="domain" description="Zinc finger Ogr/Delta-type" evidence="1">
    <location>
        <begin position="12"/>
        <end position="58"/>
    </location>
</feature>
<sequence length="93" mass="10522">MNKPAASHFRMTCPHCEAPARVRDSREQSTLVRALIFQCTNWECGHVFAALLSVERTISPSAIPKPDVVLPLSQHIRSDVLLRQLDMFPKEQP</sequence>
<dbReference type="Proteomes" id="UP001597110">
    <property type="component" value="Unassembled WGS sequence"/>
</dbReference>
<keyword evidence="3" id="KW-1185">Reference proteome</keyword>
<protein>
    <submittedName>
        <fullName evidence="2">Ogr/Delta-like zinc finger family protein</fullName>
    </submittedName>
</protein>
<organism evidence="2 3">
    <name type="scientific">Lysobacter brunescens</name>
    <dbReference type="NCBI Taxonomy" id="262323"/>
    <lineage>
        <taxon>Bacteria</taxon>
        <taxon>Pseudomonadati</taxon>
        <taxon>Pseudomonadota</taxon>
        <taxon>Gammaproteobacteria</taxon>
        <taxon>Lysobacterales</taxon>
        <taxon>Lysobacteraceae</taxon>
        <taxon>Lysobacter</taxon>
    </lineage>
</organism>
<evidence type="ECO:0000259" key="1">
    <source>
        <dbReference type="Pfam" id="PF04606"/>
    </source>
</evidence>
<name>A0ABW2YF31_9GAMM</name>